<keyword evidence="3" id="KW-1185">Reference proteome</keyword>
<dbReference type="Proteomes" id="UP001437256">
    <property type="component" value="Unassembled WGS sequence"/>
</dbReference>
<proteinExistence type="predicted"/>
<evidence type="ECO:0000256" key="1">
    <source>
        <dbReference type="SAM" id="MobiDB-lite"/>
    </source>
</evidence>
<dbReference type="PANTHER" id="PTHR35587">
    <property type="entry name" value="EXPRESSED PROTEIN"/>
    <property type="match status" value="1"/>
</dbReference>
<dbReference type="PANTHER" id="PTHR35587:SF4">
    <property type="match status" value="1"/>
</dbReference>
<name>A0ABR3A1I7_9AGAR</name>
<organism evidence="2 3">
    <name type="scientific">Marasmius tenuissimus</name>
    <dbReference type="NCBI Taxonomy" id="585030"/>
    <lineage>
        <taxon>Eukaryota</taxon>
        <taxon>Fungi</taxon>
        <taxon>Dikarya</taxon>
        <taxon>Basidiomycota</taxon>
        <taxon>Agaricomycotina</taxon>
        <taxon>Agaricomycetes</taxon>
        <taxon>Agaricomycetidae</taxon>
        <taxon>Agaricales</taxon>
        <taxon>Marasmiineae</taxon>
        <taxon>Marasmiaceae</taxon>
        <taxon>Marasmius</taxon>
    </lineage>
</organism>
<evidence type="ECO:0000313" key="2">
    <source>
        <dbReference type="EMBL" id="KAL0066909.1"/>
    </source>
</evidence>
<sequence length="166" mass="17265">MTSLKRLLCSLRSWLNHKAQLETNPAPLHPDLLNHNSSVPSLATNLVTEDAAGLLEAYTASASEADSDAGPSRPPRNRRRGGGQRQGGLPGLDEVDDTGKQVSNTAKGAVDTVGNTVGGLVGSKAEGDDEGGGSGDKPLKLRLDLNLDVVVELKAKVHGDLTLSLL</sequence>
<gene>
    <name evidence="2" type="ORF">AAF712_006104</name>
</gene>
<accession>A0ABR3A1I7</accession>
<reference evidence="2 3" key="1">
    <citation type="submission" date="2024-05" db="EMBL/GenBank/DDBJ databases">
        <title>A draft genome resource for the thread blight pathogen Marasmius tenuissimus strain MS-2.</title>
        <authorList>
            <person name="Yulfo-Soto G.E."/>
            <person name="Baruah I.K."/>
            <person name="Amoako-Attah I."/>
            <person name="Bukari Y."/>
            <person name="Meinhardt L.W."/>
            <person name="Bailey B.A."/>
            <person name="Cohen S.P."/>
        </authorList>
    </citation>
    <scope>NUCLEOTIDE SEQUENCE [LARGE SCALE GENOMIC DNA]</scope>
    <source>
        <strain evidence="2 3">MS-2</strain>
    </source>
</reference>
<dbReference type="EMBL" id="JBBXMP010000031">
    <property type="protein sequence ID" value="KAL0066909.1"/>
    <property type="molecule type" value="Genomic_DNA"/>
</dbReference>
<protein>
    <submittedName>
        <fullName evidence="2">Uncharacterized protein</fullName>
    </submittedName>
</protein>
<comment type="caution">
    <text evidence="2">The sequence shown here is derived from an EMBL/GenBank/DDBJ whole genome shotgun (WGS) entry which is preliminary data.</text>
</comment>
<evidence type="ECO:0000313" key="3">
    <source>
        <dbReference type="Proteomes" id="UP001437256"/>
    </source>
</evidence>
<feature type="region of interest" description="Disordered" evidence="1">
    <location>
        <begin position="61"/>
        <end position="139"/>
    </location>
</feature>